<protein>
    <submittedName>
        <fullName evidence="2">Unannotated protein</fullName>
    </submittedName>
</protein>
<dbReference type="AlphaFoldDB" id="A0A6J7GRD3"/>
<accession>A0A6J7GRD3</accession>
<sequence>MCNGTPCRWSCSTRRCCSGEKSSVSPACGSRLSTTTTCAELAASAARSRGTSRCGRTEVYQEPGPRLTTSARAMAARTSGCTGGSAGVTRMDRTRSGLAAIATCPRMCRDRWGSSGSTVSTIATRSSGTSAIGSTRPRAPRRSARVSRARTASPPCISVSPVSTRLPTGCPASTPLPPSRCCSRVAISRVRGSSPASAASAIRRSPGGSTGISRRIRPEEPPSSATVTTAVNSPASGRQAASAAARPCPPPSATTDGPDAAGPDASGPGAAGPGAVVTRDPGRGDGRWR</sequence>
<feature type="compositionally biased region" description="Low complexity" evidence="1">
    <location>
        <begin position="256"/>
        <end position="268"/>
    </location>
</feature>
<feature type="compositionally biased region" description="Polar residues" evidence="1">
    <location>
        <begin position="115"/>
        <end position="133"/>
    </location>
</feature>
<feature type="compositionally biased region" description="Low complexity" evidence="1">
    <location>
        <begin position="233"/>
        <end position="246"/>
    </location>
</feature>
<feature type="region of interest" description="Disordered" evidence="1">
    <location>
        <begin position="192"/>
        <end position="289"/>
    </location>
</feature>
<proteinExistence type="predicted"/>
<feature type="compositionally biased region" description="Polar residues" evidence="1">
    <location>
        <begin position="223"/>
        <end position="232"/>
    </location>
</feature>
<feature type="compositionally biased region" description="Basic and acidic residues" evidence="1">
    <location>
        <begin position="280"/>
        <end position="289"/>
    </location>
</feature>
<evidence type="ECO:0000256" key="1">
    <source>
        <dbReference type="SAM" id="MobiDB-lite"/>
    </source>
</evidence>
<reference evidence="2" key="1">
    <citation type="submission" date="2020-05" db="EMBL/GenBank/DDBJ databases">
        <authorList>
            <person name="Chiriac C."/>
            <person name="Salcher M."/>
            <person name="Ghai R."/>
            <person name="Kavagutti S V."/>
        </authorList>
    </citation>
    <scope>NUCLEOTIDE SEQUENCE</scope>
</reference>
<organism evidence="2">
    <name type="scientific">freshwater metagenome</name>
    <dbReference type="NCBI Taxonomy" id="449393"/>
    <lineage>
        <taxon>unclassified sequences</taxon>
        <taxon>metagenomes</taxon>
        <taxon>ecological metagenomes</taxon>
    </lineage>
</organism>
<gene>
    <name evidence="2" type="ORF">UFOPK3609_00543</name>
</gene>
<evidence type="ECO:0000313" key="2">
    <source>
        <dbReference type="EMBL" id="CAB4905949.1"/>
    </source>
</evidence>
<feature type="compositionally biased region" description="Low complexity" evidence="1">
    <location>
        <begin position="192"/>
        <end position="207"/>
    </location>
</feature>
<feature type="region of interest" description="Disordered" evidence="1">
    <location>
        <begin position="115"/>
        <end position="160"/>
    </location>
</feature>
<dbReference type="EMBL" id="CAFBMQ010000058">
    <property type="protein sequence ID" value="CAB4905949.1"/>
    <property type="molecule type" value="Genomic_DNA"/>
</dbReference>
<feature type="compositionally biased region" description="Basic residues" evidence="1">
    <location>
        <begin position="138"/>
        <end position="148"/>
    </location>
</feature>
<name>A0A6J7GRD3_9ZZZZ</name>